<keyword evidence="3 9" id="KW-0378">Hydrolase</keyword>
<dbReference type="Pfam" id="PF05592">
    <property type="entry name" value="Bac_rhamnosid"/>
    <property type="match status" value="1"/>
</dbReference>
<keyword evidence="4" id="KW-0732">Signal</keyword>
<keyword evidence="10" id="KW-1185">Reference proteome</keyword>
<evidence type="ECO:0000259" key="8">
    <source>
        <dbReference type="Pfam" id="PF17390"/>
    </source>
</evidence>
<dbReference type="RefSeq" id="WP_163344173.1">
    <property type="nucleotide sequence ID" value="NZ_CP048409.1"/>
</dbReference>
<dbReference type="EC" id="3.2.1.40" evidence="2"/>
<reference evidence="9 10" key="1">
    <citation type="submission" date="2020-02" db="EMBL/GenBank/DDBJ databases">
        <title>Genome sequencing for Draconibacterium sp. strain M1.</title>
        <authorList>
            <person name="Park S.-J."/>
        </authorList>
    </citation>
    <scope>NUCLEOTIDE SEQUENCE [LARGE SCALE GENOMIC DNA]</scope>
    <source>
        <strain evidence="9 10">M1</strain>
    </source>
</reference>
<feature type="chain" id="PRO_5025654410" description="alpha-L-rhamnosidase" evidence="4">
    <location>
        <begin position="21"/>
        <end position="904"/>
    </location>
</feature>
<feature type="domain" description="Alpha-L-rhamnosidase C-terminal" evidence="8">
    <location>
        <begin position="809"/>
        <end position="871"/>
    </location>
</feature>
<dbReference type="Gene3D" id="2.60.40.10">
    <property type="entry name" value="Immunoglobulins"/>
    <property type="match status" value="1"/>
</dbReference>
<accession>A0A6C0R8C3</accession>
<dbReference type="GO" id="GO:0005975">
    <property type="term" value="P:carbohydrate metabolic process"/>
    <property type="evidence" value="ECO:0007669"/>
    <property type="project" value="InterPro"/>
</dbReference>
<dbReference type="Gene3D" id="2.60.420.10">
    <property type="entry name" value="Maltose phosphorylase, domain 3"/>
    <property type="match status" value="1"/>
</dbReference>
<gene>
    <name evidence="9" type="ORF">G0Q07_00400</name>
</gene>
<dbReference type="InterPro" id="IPR035398">
    <property type="entry name" value="Bac_rhamnosid_C"/>
</dbReference>
<dbReference type="Proteomes" id="UP000474630">
    <property type="component" value="Chromosome"/>
</dbReference>
<dbReference type="GO" id="GO:0030596">
    <property type="term" value="F:alpha-L-rhamnosidase activity"/>
    <property type="evidence" value="ECO:0007669"/>
    <property type="project" value="UniProtKB-EC"/>
</dbReference>
<name>A0A6C0R8C3_9BACT</name>
<evidence type="ECO:0000259" key="6">
    <source>
        <dbReference type="Pfam" id="PF08531"/>
    </source>
</evidence>
<dbReference type="Gene3D" id="2.60.120.260">
    <property type="entry name" value="Galactose-binding domain-like"/>
    <property type="match status" value="2"/>
</dbReference>
<sequence length="904" mass="102898">MKNLLLLFCFLSINSFLSNAKIRPTQLTCEYLKNPPVVDVMQPRLAWINVAEKGERGQFQTAFQIRVATTKEKLETPDLWDSKKVESEQSNRVEYDGEELISRQDCWWQVRVWDKNGEVSEWSEPAFWHMGLLDEKDWQAKWIGAPWQGEAALPKPNSPAVDLPEELPPPAPLLRKEFNADKQVEKAVAYVTGLGYFELYLNGEKIGNDVLVPNQTNYGKRPALTQQYIPLDDNFREYKVMYLAYDISDKLNTGANTFGAILGNGFYNPAKHWALGYGSPRFLLQVHVAYTDGTEDVLVSDESWKAAKSPILMDMVYYGEHYDARLEQDGWCSPDFDDSLWQNAVLRKAPEGKLVAHTAHADKVYETLEPIRIEKMYNGNYKVDFGEEISGWARLKDVEGPEGHKIEIKYLSNTYSGDNSYIFKGVGKENYAARFNWFVFREVEIVNWPGILEPENICAEVINTYIEESAHFETSNPLFNRVNKIWKRSQTDNMHGGIASDCPHRERSPYTGDGQVACVTVMHNFDAQNFYYKWIQDIIGAQNVETGYVPNGAPWQPGCGGGVAWGAAVNIMPWEFYVHYGAVDMLEEAYEPMKEYVRYMQTWVDDEGIMNSQRVGLNGDVLRWFNLGEWVTPGDLPPDSLVHTFYFWRCADITAKTAEALGNRNEARKFAKLAERTKEAFHKRFFDDEKGTYGNSGANIFALKMGVPESEYHRVIKALKENIKKNKGHLDTGIFGTQFFFEVLTENGMHELAYEAINKKEEPGYGRWLTLGATTSWEQWNTDGSHNHPMFGGGLVWLYRKLAGMQADENNPGYRHIIFHPQPVDEMELAKYYNKTPYGKAGIEWQLEEGKLNVDVTVPVGCTATVILPGPDFVADGSDEVKIVSKSPNELVLEIGSGTYNFSN</sequence>
<feature type="domain" description="Bacterial alpha-L-rhamnosidase N-terminal" evidence="6">
    <location>
        <begin position="182"/>
        <end position="363"/>
    </location>
</feature>
<dbReference type="InterPro" id="IPR013783">
    <property type="entry name" value="Ig-like_fold"/>
</dbReference>
<protein>
    <recommendedName>
        <fullName evidence="2">alpha-L-rhamnosidase</fullName>
        <ecNumber evidence="2">3.2.1.40</ecNumber>
    </recommendedName>
</protein>
<comment type="catalytic activity">
    <reaction evidence="1">
        <text>Hydrolysis of terminal non-reducing alpha-L-rhamnose residues in alpha-L-rhamnosides.</text>
        <dbReference type="EC" id="3.2.1.40"/>
    </reaction>
</comment>
<dbReference type="Pfam" id="PF08531">
    <property type="entry name" value="Bac_rhamnosid_N"/>
    <property type="match status" value="1"/>
</dbReference>
<dbReference type="Gene3D" id="1.50.10.10">
    <property type="match status" value="1"/>
</dbReference>
<dbReference type="SUPFAM" id="SSF48208">
    <property type="entry name" value="Six-hairpin glycosidases"/>
    <property type="match status" value="1"/>
</dbReference>
<dbReference type="EMBL" id="CP048409">
    <property type="protein sequence ID" value="QIA06287.1"/>
    <property type="molecule type" value="Genomic_DNA"/>
</dbReference>
<evidence type="ECO:0000256" key="4">
    <source>
        <dbReference type="SAM" id="SignalP"/>
    </source>
</evidence>
<dbReference type="Pfam" id="PF17390">
    <property type="entry name" value="Bac_rhamnosid_C"/>
    <property type="match status" value="1"/>
</dbReference>
<evidence type="ECO:0000256" key="2">
    <source>
        <dbReference type="ARBA" id="ARBA00012652"/>
    </source>
</evidence>
<evidence type="ECO:0000256" key="3">
    <source>
        <dbReference type="ARBA" id="ARBA00022801"/>
    </source>
</evidence>
<dbReference type="InterPro" id="IPR008902">
    <property type="entry name" value="Rhamnosid_concanavalin"/>
</dbReference>
<evidence type="ECO:0000313" key="10">
    <source>
        <dbReference type="Proteomes" id="UP000474630"/>
    </source>
</evidence>
<dbReference type="AlphaFoldDB" id="A0A6C0R8C3"/>
<dbReference type="KEGG" id="drc:G0Q07_00400"/>
<dbReference type="Pfam" id="PF25788">
    <property type="entry name" value="Ig_Rha78A_N"/>
    <property type="match status" value="1"/>
</dbReference>
<evidence type="ECO:0000256" key="1">
    <source>
        <dbReference type="ARBA" id="ARBA00001445"/>
    </source>
</evidence>
<dbReference type="InterPro" id="IPR035396">
    <property type="entry name" value="Bac_rhamnosid6H"/>
</dbReference>
<dbReference type="InterPro" id="IPR013737">
    <property type="entry name" value="Bac_rhamnosid_N"/>
</dbReference>
<feature type="domain" description="Alpha-L-rhamnosidase concanavalin-like" evidence="5">
    <location>
        <begin position="376"/>
        <end position="462"/>
    </location>
</feature>
<evidence type="ECO:0000259" key="7">
    <source>
        <dbReference type="Pfam" id="PF17389"/>
    </source>
</evidence>
<dbReference type="Pfam" id="PF17389">
    <property type="entry name" value="Bac_rhamnosid6H"/>
    <property type="match status" value="1"/>
</dbReference>
<dbReference type="InterPro" id="IPR016007">
    <property type="entry name" value="Alpha_rhamnosid"/>
</dbReference>
<dbReference type="InterPro" id="IPR008928">
    <property type="entry name" value="6-hairpin_glycosidase_sf"/>
</dbReference>
<evidence type="ECO:0000259" key="5">
    <source>
        <dbReference type="Pfam" id="PF05592"/>
    </source>
</evidence>
<dbReference type="PANTHER" id="PTHR33307">
    <property type="entry name" value="ALPHA-RHAMNOSIDASE (EUROFUNG)"/>
    <property type="match status" value="1"/>
</dbReference>
<dbReference type="PANTHER" id="PTHR33307:SF6">
    <property type="entry name" value="ALPHA-RHAMNOSIDASE (EUROFUNG)-RELATED"/>
    <property type="match status" value="1"/>
</dbReference>
<feature type="domain" description="Alpha-L-rhamnosidase six-hairpin glycosidase" evidence="7">
    <location>
        <begin position="468"/>
        <end position="801"/>
    </location>
</feature>
<dbReference type="InterPro" id="IPR012341">
    <property type="entry name" value="6hp_glycosidase-like_sf"/>
</dbReference>
<dbReference type="PIRSF" id="PIRSF010631">
    <property type="entry name" value="A-rhamnsds"/>
    <property type="match status" value="1"/>
</dbReference>
<organism evidence="9 10">
    <name type="scientific">Draconibacterium halophilum</name>
    <dbReference type="NCBI Taxonomy" id="2706887"/>
    <lineage>
        <taxon>Bacteria</taxon>
        <taxon>Pseudomonadati</taxon>
        <taxon>Bacteroidota</taxon>
        <taxon>Bacteroidia</taxon>
        <taxon>Marinilabiliales</taxon>
        <taxon>Prolixibacteraceae</taxon>
        <taxon>Draconibacterium</taxon>
    </lineage>
</organism>
<feature type="signal peptide" evidence="4">
    <location>
        <begin position="1"/>
        <end position="20"/>
    </location>
</feature>
<proteinExistence type="predicted"/>
<evidence type="ECO:0000313" key="9">
    <source>
        <dbReference type="EMBL" id="QIA06287.1"/>
    </source>
</evidence>